<comment type="similarity">
    <text evidence="2 4">Belongs to the FliE family.</text>
</comment>
<evidence type="ECO:0000256" key="2">
    <source>
        <dbReference type="ARBA" id="ARBA00009272"/>
    </source>
</evidence>
<evidence type="ECO:0000256" key="4">
    <source>
        <dbReference type="HAMAP-Rule" id="MF_00724"/>
    </source>
</evidence>
<gene>
    <name evidence="4 6" type="primary">fliE</name>
</gene>
<keyword evidence="6" id="KW-0282">Flagellum</keyword>
<dbReference type="Pfam" id="PF02049">
    <property type="entry name" value="FliE"/>
    <property type="match status" value="1"/>
</dbReference>
<name>A0A0A7RG72_9LACO</name>
<dbReference type="PANTHER" id="PTHR34653">
    <property type="match status" value="1"/>
</dbReference>
<dbReference type="NCBIfam" id="TIGR00205">
    <property type="entry name" value="fliE"/>
    <property type="match status" value="1"/>
</dbReference>
<dbReference type="GO" id="GO:0071973">
    <property type="term" value="P:bacterial-type flagellum-dependent cell motility"/>
    <property type="evidence" value="ECO:0007669"/>
    <property type="project" value="InterPro"/>
</dbReference>
<evidence type="ECO:0000256" key="5">
    <source>
        <dbReference type="NCBIfam" id="TIGR00205"/>
    </source>
</evidence>
<dbReference type="HAMAP" id="MF_00724">
    <property type="entry name" value="FliE"/>
    <property type="match status" value="1"/>
</dbReference>
<dbReference type="PANTHER" id="PTHR34653:SF1">
    <property type="entry name" value="FLAGELLAR HOOK-BASAL BODY COMPLEX PROTEIN FLIE"/>
    <property type="match status" value="1"/>
</dbReference>
<keyword evidence="6" id="KW-0969">Cilium</keyword>
<dbReference type="PRINTS" id="PR01006">
    <property type="entry name" value="FLGHOOKFLIE"/>
</dbReference>
<organism evidence="6">
    <name type="scientific">Liquorilactobacillus oeni</name>
    <dbReference type="NCBI Taxonomy" id="303241"/>
    <lineage>
        <taxon>Bacteria</taxon>
        <taxon>Bacillati</taxon>
        <taxon>Bacillota</taxon>
        <taxon>Bacilli</taxon>
        <taxon>Lactobacillales</taxon>
        <taxon>Lactobacillaceae</taxon>
        <taxon>Liquorilactobacillus</taxon>
    </lineage>
</organism>
<reference evidence="6" key="1">
    <citation type="journal article" date="2014" name="Appl. Environ. Microbiol.">
        <title>Detection and genomic characterization of motility in Lactobacillus curvatus: confirmation of motility in a species outside the Lactobacillus salivarius clade.</title>
        <authorList>
            <person name="Cousin F.J."/>
            <person name="Lynch S.M."/>
            <person name="Harris H.M."/>
            <person name="McCann A."/>
            <person name="Lynch D.B."/>
            <person name="Neville B.A."/>
            <person name="Irisawa T."/>
            <person name="Okada S."/>
            <person name="Endo A."/>
            <person name="O'Toole P.W."/>
        </authorList>
    </citation>
    <scope>NUCLEOTIDE SEQUENCE</scope>
    <source>
        <strain evidence="6">DSM 19972</strain>
    </source>
</reference>
<sequence length="103" mass="11275">MDGLTDISGINNYQSALQKATGLQDTTSSSQKSFSSYVNDAISGLNQNINVMNQSTEDMVNGKENNLGDVMVKMTEAQLSLQTAVQVRNKCLDAYNDVKNMQF</sequence>
<dbReference type="GO" id="GO:0009425">
    <property type="term" value="C:bacterial-type flagellum basal body"/>
    <property type="evidence" value="ECO:0007669"/>
    <property type="project" value="UniProtKB-SubCell"/>
</dbReference>
<evidence type="ECO:0000313" key="6">
    <source>
        <dbReference type="EMBL" id="AJA34210.1"/>
    </source>
</evidence>
<dbReference type="GO" id="GO:0003774">
    <property type="term" value="F:cytoskeletal motor activity"/>
    <property type="evidence" value="ECO:0007669"/>
    <property type="project" value="InterPro"/>
</dbReference>
<dbReference type="InterPro" id="IPR001624">
    <property type="entry name" value="FliE"/>
</dbReference>
<comment type="subcellular location">
    <subcellularLocation>
        <location evidence="1 4">Bacterial flagellum basal body</location>
    </subcellularLocation>
</comment>
<evidence type="ECO:0000256" key="1">
    <source>
        <dbReference type="ARBA" id="ARBA00004117"/>
    </source>
</evidence>
<dbReference type="AlphaFoldDB" id="A0A0A7RG72"/>
<evidence type="ECO:0000256" key="3">
    <source>
        <dbReference type="ARBA" id="ARBA00023143"/>
    </source>
</evidence>
<keyword evidence="6" id="KW-0966">Cell projection</keyword>
<keyword evidence="3 4" id="KW-0975">Bacterial flagellum</keyword>
<protein>
    <recommendedName>
        <fullName evidence="4 5">Flagellar hook-basal body complex protein FliE</fullName>
    </recommendedName>
</protein>
<proteinExistence type="inferred from homology"/>
<dbReference type="GO" id="GO:0005198">
    <property type="term" value="F:structural molecule activity"/>
    <property type="evidence" value="ECO:0007669"/>
    <property type="project" value="UniProtKB-UniRule"/>
</dbReference>
<accession>A0A0A7RG72</accession>
<dbReference type="EMBL" id="KM886868">
    <property type="protein sequence ID" value="AJA34210.1"/>
    <property type="molecule type" value="Genomic_DNA"/>
</dbReference>